<dbReference type="SUPFAM" id="SSF55103">
    <property type="entry name" value="FAD-linked oxidases, C-terminal domain"/>
    <property type="match status" value="1"/>
</dbReference>
<feature type="domain" description="4Fe-4S ferredoxin-type" evidence="9">
    <location>
        <begin position="629"/>
        <end position="659"/>
    </location>
</feature>
<keyword evidence="12" id="KW-1185">Reference proteome</keyword>
<evidence type="ECO:0000256" key="6">
    <source>
        <dbReference type="ARBA" id="ARBA00023004"/>
    </source>
</evidence>
<dbReference type="InterPro" id="IPR016169">
    <property type="entry name" value="FAD-bd_PCMH_sub2"/>
</dbReference>
<evidence type="ECO:0000256" key="7">
    <source>
        <dbReference type="ARBA" id="ARBA00023014"/>
    </source>
</evidence>
<dbReference type="Gene3D" id="3.30.465.10">
    <property type="match status" value="1"/>
</dbReference>
<keyword evidence="2" id="KW-0285">Flavoprotein</keyword>
<dbReference type="Gene3D" id="1.10.45.10">
    <property type="entry name" value="Vanillyl-alcohol Oxidase, Chain A, domain 4"/>
    <property type="match status" value="1"/>
</dbReference>
<organism evidence="11 12">
    <name type="scientific">Acidiferrimicrobium australe</name>
    <dbReference type="NCBI Taxonomy" id="2664430"/>
    <lineage>
        <taxon>Bacteria</taxon>
        <taxon>Bacillati</taxon>
        <taxon>Actinomycetota</taxon>
        <taxon>Acidimicrobiia</taxon>
        <taxon>Acidimicrobiales</taxon>
        <taxon>Acidimicrobiaceae</taxon>
        <taxon>Acidiferrimicrobium</taxon>
    </lineage>
</organism>
<evidence type="ECO:0000313" key="11">
    <source>
        <dbReference type="EMBL" id="MST31871.1"/>
    </source>
</evidence>
<dbReference type="InterPro" id="IPR016166">
    <property type="entry name" value="FAD-bd_PCMH"/>
</dbReference>
<gene>
    <name evidence="11" type="ORF">GHK86_03910</name>
</gene>
<dbReference type="PANTHER" id="PTHR11748">
    <property type="entry name" value="D-LACTATE DEHYDROGENASE"/>
    <property type="match status" value="1"/>
</dbReference>
<evidence type="ECO:0000256" key="1">
    <source>
        <dbReference type="ARBA" id="ARBA00001974"/>
    </source>
</evidence>
<feature type="non-terminal residue" evidence="11">
    <location>
        <position position="1016"/>
    </location>
</feature>
<keyword evidence="3" id="KW-0479">Metal-binding</keyword>
<dbReference type="Proteomes" id="UP000437736">
    <property type="component" value="Unassembled WGS sequence"/>
</dbReference>
<dbReference type="InterPro" id="IPR006094">
    <property type="entry name" value="Oxid_FAD_bind_N"/>
</dbReference>
<dbReference type="Gene3D" id="3.30.70.2740">
    <property type="match status" value="1"/>
</dbReference>
<dbReference type="InterPro" id="IPR004113">
    <property type="entry name" value="FAD-bd_oxidored_4_C"/>
</dbReference>
<evidence type="ECO:0000313" key="12">
    <source>
        <dbReference type="Proteomes" id="UP000437736"/>
    </source>
</evidence>
<feature type="domain" description="FAD-binding PCMH-type" evidence="10">
    <location>
        <begin position="43"/>
        <end position="280"/>
    </location>
</feature>
<dbReference type="PANTHER" id="PTHR11748:SF119">
    <property type="entry name" value="D-2-HYDROXYGLUTARATE DEHYDROGENASE"/>
    <property type="match status" value="1"/>
</dbReference>
<dbReference type="InterPro" id="IPR017896">
    <property type="entry name" value="4Fe4S_Fe-S-bd"/>
</dbReference>
<evidence type="ECO:0000256" key="8">
    <source>
        <dbReference type="SAM" id="MobiDB-lite"/>
    </source>
</evidence>
<reference evidence="11 12" key="1">
    <citation type="submission" date="2019-11" db="EMBL/GenBank/DDBJ databases">
        <title>Acidiferrimicrobium australis gen. nov., sp. nov., an acidophilic and obligately heterotrophic, member of the Actinobacteria that catalyses dissimilatory oxido- reduction of iron isolated from metal-rich acidic water in Chile.</title>
        <authorList>
            <person name="Gonzalez D."/>
            <person name="Huber K."/>
            <person name="Hedrich S."/>
            <person name="Rojas-Villalobos C."/>
            <person name="Quatrini R."/>
            <person name="Dinamarca M.A."/>
            <person name="Schwarz A."/>
            <person name="Canales C."/>
            <person name="Nancucheo I."/>
        </authorList>
    </citation>
    <scope>NUCLEOTIDE SEQUENCE [LARGE SCALE GENOMIC DNA]</scope>
    <source>
        <strain evidence="11 12">USS-CCA1</strain>
    </source>
</reference>
<dbReference type="SUPFAM" id="SSF46548">
    <property type="entry name" value="alpha-helical ferredoxin"/>
    <property type="match status" value="1"/>
</dbReference>
<evidence type="ECO:0000256" key="5">
    <source>
        <dbReference type="ARBA" id="ARBA00023002"/>
    </source>
</evidence>
<evidence type="ECO:0000256" key="3">
    <source>
        <dbReference type="ARBA" id="ARBA00022723"/>
    </source>
</evidence>
<dbReference type="InterPro" id="IPR017900">
    <property type="entry name" value="4Fe4S_Fe_S_CS"/>
</dbReference>
<keyword evidence="6" id="KW-0408">Iron</keyword>
<proteinExistence type="predicted"/>
<accession>A0ABW9QR89</accession>
<dbReference type="Pfam" id="PF13183">
    <property type="entry name" value="Fer4_8"/>
    <property type="match status" value="1"/>
</dbReference>
<dbReference type="PROSITE" id="PS00198">
    <property type="entry name" value="4FE4S_FER_1"/>
    <property type="match status" value="1"/>
</dbReference>
<feature type="region of interest" description="Disordered" evidence="8">
    <location>
        <begin position="983"/>
        <end position="1016"/>
    </location>
</feature>
<protein>
    <submittedName>
        <fullName evidence="11">FAD-binding protein</fullName>
    </submittedName>
</protein>
<evidence type="ECO:0000259" key="10">
    <source>
        <dbReference type="PROSITE" id="PS51387"/>
    </source>
</evidence>
<keyword evidence="5" id="KW-0560">Oxidoreductase</keyword>
<dbReference type="InterPro" id="IPR016171">
    <property type="entry name" value="Vanillyl_alc_oxidase_C-sub2"/>
</dbReference>
<dbReference type="Pfam" id="PF02754">
    <property type="entry name" value="CCG"/>
    <property type="match status" value="1"/>
</dbReference>
<comment type="cofactor">
    <cofactor evidence="1">
        <name>FAD</name>
        <dbReference type="ChEBI" id="CHEBI:57692"/>
    </cofactor>
</comment>
<sequence length="1016" mass="109777">MVGRAEIDAAGLRRALERAVTEGGEVHFDAAHLAMYANDGSNFRQVPIGVVIPRTLDEIVATHRVCARFGAPIVNRGGGTSLSGETVNYAVVIDSSKHLTDVGPVDTARRMVTCQPGVINEQLNLHTGRDGLVFGPDPSSHSRCTIGGNLGNNSCGVHSVQSQLYGPGPRTSDNTHALEVVTHDGERFWVGVDEESRLDEIIAAGGRKGEIYARLRDLRDRYADAIRAGYQDPKTLPRRVSGYNLDELLPENGFNVARALVGTESTCVTVLQATLLLTPALLERTTAVVGYPSVEQAGDDVPDILSHFKPIGLEGIDEILINDQTQLGMDVEDIEELPEGRAWLLVQFGADTEAESVGQCEAFVQWLHGRGVGEERILVAKSEQEGGNSEDLWTIREAGLGATAFPPDGKDHWPGWEDSAVPPSEVGPYLRDLQALYARHDLHGAFYGHFGQGCIHSRISFDLRSEAGIRTYRSFMEEAADLVVSYGGTLSGEHGDGQQRAELLERQYGPELIQAMREFKLVWDPGWKMNPGKVIDPFKLDEDLKLGVDYNPARPAVKFAYKQDGGDFAHAALRCVGVGKCRVPSGKEAGQVMCPSYQVTRDEMHSTRGRARLLFEMLRGEVITDGWKSKEVYDALDLCLSCKGCSNDCPVNVDMPTYKAEFFYHHFKHWDRIRPRYAYAIGFIDQAGRVASRVPELANLATRTPGLAHLVRWLGGVDQRRSVPTFAPVTLVEWFERRGGTTNPGGRPVVLFPDTFNNRMHTQVGVACVEAIEAAGWQVIMPKGHVCCGRPLYDYGFLDQAEAYLHRCLDVLRPHIRAGTPVVGMEPSCLAVFKDELRQMLPHDDDAGRLADLACHFGEFFERYSVPVPSLSGSALFWSHCHQKATGGAAPDVDLLRRMGLSVEQVQGGCCGLAGSWGFEQGKYDLSMACGDEALLPAVRDASPDTVVVADGFSCKTQIAEAGTERRALHVAEVMALARAGSGGSGAAGSGSAGSGSAGSGSAGSGGSAGPAGPAG</sequence>
<dbReference type="EMBL" id="WJHE01000160">
    <property type="protein sequence ID" value="MST31871.1"/>
    <property type="molecule type" value="Genomic_DNA"/>
</dbReference>
<name>A0ABW9QR89_9ACTN</name>
<evidence type="ECO:0000256" key="4">
    <source>
        <dbReference type="ARBA" id="ARBA00022827"/>
    </source>
</evidence>
<dbReference type="InterPro" id="IPR036318">
    <property type="entry name" value="FAD-bd_PCMH-like_sf"/>
</dbReference>
<keyword evidence="4" id="KW-0274">FAD</keyword>
<comment type="caution">
    <text evidence="11">The sequence shown here is derived from an EMBL/GenBank/DDBJ whole genome shotgun (WGS) entry which is preliminary data.</text>
</comment>
<dbReference type="SUPFAM" id="SSF56176">
    <property type="entry name" value="FAD-binding/transporter-associated domain-like"/>
    <property type="match status" value="1"/>
</dbReference>
<evidence type="ECO:0000259" key="9">
    <source>
        <dbReference type="PROSITE" id="PS51379"/>
    </source>
</evidence>
<evidence type="ECO:0000256" key="2">
    <source>
        <dbReference type="ARBA" id="ARBA00022630"/>
    </source>
</evidence>
<dbReference type="InterPro" id="IPR004017">
    <property type="entry name" value="Cys_rich_dom"/>
</dbReference>
<dbReference type="Pfam" id="PF01565">
    <property type="entry name" value="FAD_binding_4"/>
    <property type="match status" value="1"/>
</dbReference>
<dbReference type="PROSITE" id="PS51379">
    <property type="entry name" value="4FE4S_FER_2"/>
    <property type="match status" value="1"/>
</dbReference>
<dbReference type="PROSITE" id="PS51387">
    <property type="entry name" value="FAD_PCMH"/>
    <property type="match status" value="1"/>
</dbReference>
<dbReference type="Pfam" id="PF02913">
    <property type="entry name" value="FAD-oxidase_C"/>
    <property type="match status" value="1"/>
</dbReference>
<keyword evidence="7" id="KW-0411">Iron-sulfur</keyword>
<dbReference type="InterPro" id="IPR016164">
    <property type="entry name" value="FAD-linked_Oxase-like_C"/>
</dbReference>